<sequence>MAARSKKAKKAATAAAATTSPWVQRLVDDEDLRDNFRVAFEAAKDAYERISSDGKSPKALVEDKKLKKDLNKAADALKDAGAALKEGPKPKKKKGGFGKKLMLLVVGAAIALAVSEDLRTKVLDLLFGKEEEFEYTSTTSPGTPPAA</sequence>
<protein>
    <submittedName>
        <fullName evidence="1">Uncharacterized protein</fullName>
    </submittedName>
</protein>
<gene>
    <name evidence="1" type="ORF">BDZ31_001277</name>
</gene>
<reference evidence="1 2" key="1">
    <citation type="submission" date="2020-08" db="EMBL/GenBank/DDBJ databases">
        <title>Genomic Encyclopedia of Archaeal and Bacterial Type Strains, Phase II (KMG-II): from individual species to whole genera.</title>
        <authorList>
            <person name="Goeker M."/>
        </authorList>
    </citation>
    <scope>NUCLEOTIDE SEQUENCE [LARGE SCALE GENOMIC DNA]</scope>
    <source>
        <strain evidence="1 2">DSM 23288</strain>
    </source>
</reference>
<organism evidence="1 2">
    <name type="scientific">Conexibacter arvalis</name>
    <dbReference type="NCBI Taxonomy" id="912552"/>
    <lineage>
        <taxon>Bacteria</taxon>
        <taxon>Bacillati</taxon>
        <taxon>Actinomycetota</taxon>
        <taxon>Thermoleophilia</taxon>
        <taxon>Solirubrobacterales</taxon>
        <taxon>Conexibacteraceae</taxon>
        <taxon>Conexibacter</taxon>
    </lineage>
</organism>
<dbReference type="AlphaFoldDB" id="A0A840IC81"/>
<name>A0A840IC81_9ACTN</name>
<dbReference type="Proteomes" id="UP000585272">
    <property type="component" value="Unassembled WGS sequence"/>
</dbReference>
<evidence type="ECO:0000313" key="1">
    <source>
        <dbReference type="EMBL" id="MBB4661704.1"/>
    </source>
</evidence>
<dbReference type="RefSeq" id="WP_183340097.1">
    <property type="nucleotide sequence ID" value="NZ_JACHNU010000001.1"/>
</dbReference>
<accession>A0A840IC81</accession>
<comment type="caution">
    <text evidence="1">The sequence shown here is derived from an EMBL/GenBank/DDBJ whole genome shotgun (WGS) entry which is preliminary data.</text>
</comment>
<dbReference type="EMBL" id="JACHNU010000001">
    <property type="protein sequence ID" value="MBB4661704.1"/>
    <property type="molecule type" value="Genomic_DNA"/>
</dbReference>
<keyword evidence="2" id="KW-1185">Reference proteome</keyword>
<proteinExistence type="predicted"/>
<evidence type="ECO:0000313" key="2">
    <source>
        <dbReference type="Proteomes" id="UP000585272"/>
    </source>
</evidence>